<evidence type="ECO:0000259" key="1">
    <source>
        <dbReference type="Pfam" id="PF13476"/>
    </source>
</evidence>
<name>A0A9Y1BPZ6_9ARCH</name>
<dbReference type="PANTHER" id="PTHR32182">
    <property type="entry name" value="DNA REPLICATION AND REPAIR PROTEIN RECF"/>
    <property type="match status" value="1"/>
</dbReference>
<dbReference type="Pfam" id="PF13476">
    <property type="entry name" value="AAA_23"/>
    <property type="match status" value="1"/>
</dbReference>
<feature type="domain" description="Rad50/SbcC-type AAA" evidence="1">
    <location>
        <begin position="7"/>
        <end position="271"/>
    </location>
</feature>
<dbReference type="InterPro" id="IPR027417">
    <property type="entry name" value="P-loop_NTPase"/>
</dbReference>
<dbReference type="PANTHER" id="PTHR32182:SF0">
    <property type="entry name" value="DNA REPLICATION AND REPAIR PROTEIN RECF"/>
    <property type="match status" value="1"/>
</dbReference>
<sequence length="797" mass="93165">MTSKIKKVKINSLRGIRDLELQIDGKKLLIYGENGTGKSSIVDAIEFFFSGTISHLKGVRGISLQNHGPHIHFEKDDMNVEITFNPGNITLTRNFSFMSSPPEHLKSYFQITQKSAFILRRSQVLEFIISRPAERFRAIGSIIGIESLDNIELEMKKVFDKIKGDIEFCNKQFKKIKNELSNIMNKKIGGIDDILPTINKMLKEVNYPQMKSLEMFDEYSEKLLSYTKKTKSFDKIHLLKMIRETTTHKLVEEEIEKKIYLLNTKITKILDEDFILKKYIHNILYNGLTILKEQKSEKCPLCEQDIERQNLMERVESRLNTLNDLSNTASEIRELSANIIKEIEVIVNKLNNVNLHVKLVAELSELSIQIEEQVICLKEIIKKISSTGDFKSNIEVKIIEQQFNKVKKLWKYISKKSENLLEVADISKEEKEVLDKIRKIEKVRNKTVEILNVQSKIKKYQKSFILAEKMYYTFSEVKKAKIQEIFRNIQNNIQQYFKIIHPSEPFENIELHIIPERRASTELRLDIFGREREDPRALISEGHLDSLGLCIFLSFIKKFNKDCSLIILDDVVSTVDSKHRENICKLLLEEFKDKQLIITTHDELWYDQLLSYQRVYNMENDFKNMVIVKWSINTGPIIQPYKTRWERIQEKIDKGDKNGAGNEGRQYLEWILTEICERMRAQVSFKKSGRYELGELLDSAKKRLDKLLKDSEFKDKIKEAFENLETKVFLGNILSHENKITKKVSLNEVESFCSSVKNLHNQFLCSTCGKFLNYYNNLKIIRCSNPKCKDPIEVKTT</sequence>
<dbReference type="Gene3D" id="3.40.50.300">
    <property type="entry name" value="P-loop containing nucleotide triphosphate hydrolases"/>
    <property type="match status" value="2"/>
</dbReference>
<dbReference type="GO" id="GO:0000731">
    <property type="term" value="P:DNA synthesis involved in DNA repair"/>
    <property type="evidence" value="ECO:0007669"/>
    <property type="project" value="TreeGrafter"/>
</dbReference>
<dbReference type="SUPFAM" id="SSF52540">
    <property type="entry name" value="P-loop containing nucleoside triphosphate hydrolases"/>
    <property type="match status" value="1"/>
</dbReference>
<accession>A0A9Y1BPZ6</accession>
<dbReference type="GO" id="GO:0016887">
    <property type="term" value="F:ATP hydrolysis activity"/>
    <property type="evidence" value="ECO:0007669"/>
    <property type="project" value="InterPro"/>
</dbReference>
<dbReference type="GO" id="GO:0006302">
    <property type="term" value="P:double-strand break repair"/>
    <property type="evidence" value="ECO:0007669"/>
    <property type="project" value="InterPro"/>
</dbReference>
<dbReference type="InterPro" id="IPR038729">
    <property type="entry name" value="Rad50/SbcC_AAA"/>
</dbReference>
<organism evidence="2">
    <name type="scientific">Candidatus Heimdallarchaeum endolithica</name>
    <dbReference type="NCBI Taxonomy" id="2876572"/>
    <lineage>
        <taxon>Archaea</taxon>
        <taxon>Promethearchaeati</taxon>
        <taxon>Candidatus Heimdallarchaeota</taxon>
        <taxon>Candidatus Heimdallarchaeia (ex Rinke et al. 2021) (nom. nud.)</taxon>
        <taxon>Candidatus Heimdallarchaeales</taxon>
        <taxon>Candidatus Heimdallarchaeaceae</taxon>
        <taxon>Candidatus Heimdallarchaeum</taxon>
    </lineage>
</organism>
<dbReference type="EMBL" id="CP084167">
    <property type="protein sequence ID" value="UJG43126.1"/>
    <property type="molecule type" value="Genomic_DNA"/>
</dbReference>
<protein>
    <submittedName>
        <fullName evidence="2">AAA family ATPase</fullName>
    </submittedName>
</protein>
<dbReference type="Proteomes" id="UP001200513">
    <property type="component" value="Chromosome"/>
</dbReference>
<evidence type="ECO:0000313" key="2">
    <source>
        <dbReference type="EMBL" id="UJG43126.1"/>
    </source>
</evidence>
<dbReference type="AlphaFoldDB" id="A0A9Y1BPZ6"/>
<gene>
    <name evidence="2" type="ORF">K9W46_12220</name>
</gene>
<reference evidence="2" key="1">
    <citation type="journal article" date="2022" name="Nat. Microbiol.">
        <title>Unique mobile elements and scalable gene flow at the prokaryote-eukaryote boundary revealed by circularized Asgard archaea genomes.</title>
        <authorList>
            <person name="Wu F."/>
            <person name="Speth D.R."/>
            <person name="Philosof A."/>
            <person name="Cremiere A."/>
            <person name="Narayanan A."/>
            <person name="Barco R.A."/>
            <person name="Connon S.A."/>
            <person name="Amend J.P."/>
            <person name="Antoshechkin I.A."/>
            <person name="Orphan V.J."/>
        </authorList>
    </citation>
    <scope>NUCLEOTIDE SEQUENCE</scope>
    <source>
        <strain evidence="2">PR6</strain>
    </source>
</reference>
<proteinExistence type="predicted"/>